<organism evidence="3 4">
    <name type="scientific">Sphingomonas parapaucimobilis NBRC 15100</name>
    <dbReference type="NCBI Taxonomy" id="1219049"/>
    <lineage>
        <taxon>Bacteria</taxon>
        <taxon>Pseudomonadati</taxon>
        <taxon>Pseudomonadota</taxon>
        <taxon>Alphaproteobacteria</taxon>
        <taxon>Sphingomonadales</taxon>
        <taxon>Sphingomonadaceae</taxon>
        <taxon>Sphingomonas</taxon>
    </lineage>
</organism>
<comment type="caution">
    <text evidence="3">The sequence shown here is derived from an EMBL/GenBank/DDBJ whole genome shotgun (WGS) entry which is preliminary data.</text>
</comment>
<gene>
    <name evidence="3" type="ORF">SP5_034_01470</name>
</gene>
<dbReference type="Proteomes" id="UP000032305">
    <property type="component" value="Unassembled WGS sequence"/>
</dbReference>
<protein>
    <recommendedName>
        <fullName evidence="2">Tip attachment protein J domain-containing protein</fullName>
    </recommendedName>
</protein>
<evidence type="ECO:0000313" key="3">
    <source>
        <dbReference type="EMBL" id="GAM00572.1"/>
    </source>
</evidence>
<sequence length="584" mass="62058">MAKALKIGAMVLGGAALLATGVGAIAMGGLAGSLAIAGVSVQTLFLASAGLSIASSLLQKTDVPASQTQRLSATIDPRAFRTTVLGQTAMATDIRYEEWHGAKQDYCSWIVALASHAIHAVDEIWLNDELAWSTVRGVTSKFAGYFSVPRIVTEGWAGVGYSFASGQWNAAHRLTGCAWCHLQFKITGNSKGTDSPFSGGPPSRITIIGRGAMLYDPRRDSTVPGGSGPMRADDQSTWRYVTDDGAVIGENLPLQILRVLLGWRITNPVTGAKKLAVGMGLPIKRIGRPSFIVAANHADEQVPRVAGGGTEPRYQGAGVLSEGSSGKEMLDTLCGGCCGRIMDAGGKLDLILAHNDLAAAATDDGLMDDDVIGSFTWNPDPALDATPNVVRGRYVDATPAGLYQMMDFPEVEVPSPDGIDRPLSLDLPIVESPRQAQQIASQTLQRRQRARTFTALFDIRAWRWPVGAVVPFTFSALAFDRKLFRVTEQEYAEGGACQMTLTVEDAAIYAPIADRAAVPGGAYYGFNPALDPIAQAIAAAASSEQLNQATRTIDQQAQLIQQQQNALSQVTARVKALEDASQEP</sequence>
<dbReference type="AlphaFoldDB" id="A0A0A1W5W0"/>
<evidence type="ECO:0000259" key="2">
    <source>
        <dbReference type="Pfam" id="PF13550"/>
    </source>
</evidence>
<feature type="coiled-coil region" evidence="1">
    <location>
        <begin position="546"/>
        <end position="580"/>
    </location>
</feature>
<reference evidence="3 4" key="1">
    <citation type="submission" date="2014-11" db="EMBL/GenBank/DDBJ databases">
        <title>Whole genome shotgun sequence of Sphingomonas parapaucimobilis NBRC 15100.</title>
        <authorList>
            <person name="Katano-Makiyama Y."/>
            <person name="Hosoyama A."/>
            <person name="Hashimoto M."/>
            <person name="Hosoyama Y."/>
            <person name="Noguchi M."/>
            <person name="Numata M."/>
            <person name="Tsuchikane K."/>
            <person name="Hirakata S."/>
            <person name="Uohara A."/>
            <person name="Shimodaira J."/>
            <person name="Ohji S."/>
            <person name="Ichikawa N."/>
            <person name="Kimura A."/>
            <person name="Yamazoe A."/>
            <person name="Fujita N."/>
        </authorList>
    </citation>
    <scope>NUCLEOTIDE SEQUENCE [LARGE SCALE GENOMIC DNA]</scope>
    <source>
        <strain evidence="3 4">NBRC 15100</strain>
    </source>
</reference>
<keyword evidence="4" id="KW-1185">Reference proteome</keyword>
<keyword evidence="1" id="KW-0175">Coiled coil</keyword>
<dbReference type="OrthoDB" id="7172230at2"/>
<proteinExistence type="predicted"/>
<feature type="domain" description="Tip attachment protein J" evidence="2">
    <location>
        <begin position="322"/>
        <end position="488"/>
    </location>
</feature>
<dbReference type="InterPro" id="IPR032876">
    <property type="entry name" value="J_dom"/>
</dbReference>
<dbReference type="RefSeq" id="WP_084220588.1">
    <property type="nucleotide sequence ID" value="NZ_BBPI01000034.1"/>
</dbReference>
<evidence type="ECO:0000256" key="1">
    <source>
        <dbReference type="SAM" id="Coils"/>
    </source>
</evidence>
<accession>A0A0A1W5W0</accession>
<dbReference type="Pfam" id="PF13550">
    <property type="entry name" value="Phage-tail_3"/>
    <property type="match status" value="1"/>
</dbReference>
<evidence type="ECO:0000313" key="4">
    <source>
        <dbReference type="Proteomes" id="UP000032305"/>
    </source>
</evidence>
<name>A0A0A1W5W0_9SPHN</name>
<dbReference type="eggNOG" id="COG4733">
    <property type="taxonomic scope" value="Bacteria"/>
</dbReference>
<dbReference type="EMBL" id="BBPI01000034">
    <property type="protein sequence ID" value="GAM00572.1"/>
    <property type="molecule type" value="Genomic_DNA"/>
</dbReference>